<keyword evidence="2 4" id="KW-0378">Hydrolase</keyword>
<dbReference type="SUPFAM" id="SSF53474">
    <property type="entry name" value="alpha/beta-Hydrolases"/>
    <property type="match status" value="1"/>
</dbReference>
<dbReference type="InterPro" id="IPR050266">
    <property type="entry name" value="AB_hydrolase_sf"/>
</dbReference>
<organism evidence="4 5">
    <name type="scientific">Aestuariirhabdus litorea</name>
    <dbReference type="NCBI Taxonomy" id="2528527"/>
    <lineage>
        <taxon>Bacteria</taxon>
        <taxon>Pseudomonadati</taxon>
        <taxon>Pseudomonadota</taxon>
        <taxon>Gammaproteobacteria</taxon>
        <taxon>Oceanospirillales</taxon>
        <taxon>Aestuariirhabdaceae</taxon>
        <taxon>Aestuariirhabdus</taxon>
    </lineage>
</organism>
<evidence type="ECO:0000256" key="1">
    <source>
        <dbReference type="ARBA" id="ARBA00008645"/>
    </source>
</evidence>
<keyword evidence="5" id="KW-1185">Reference proteome</keyword>
<evidence type="ECO:0000313" key="5">
    <source>
        <dbReference type="Proteomes" id="UP000280792"/>
    </source>
</evidence>
<reference evidence="4 5" key="2">
    <citation type="submission" date="2018-12" db="EMBL/GenBank/DDBJ databases">
        <title>Simiduia agarivorans gen. nov., sp. nov., a marine, agarolytic bacterium isolated from shallow coastal water from Keelung, Taiwan.</title>
        <authorList>
            <person name="Shieh W.Y."/>
        </authorList>
    </citation>
    <scope>NUCLEOTIDE SEQUENCE [LARGE SCALE GENOMIC DNA]</scope>
    <source>
        <strain evidence="4 5">GTF-13</strain>
    </source>
</reference>
<dbReference type="Gene3D" id="3.40.50.1820">
    <property type="entry name" value="alpha/beta hydrolase"/>
    <property type="match status" value="1"/>
</dbReference>
<dbReference type="GO" id="GO:0016787">
    <property type="term" value="F:hydrolase activity"/>
    <property type="evidence" value="ECO:0007669"/>
    <property type="project" value="UniProtKB-KW"/>
</dbReference>
<dbReference type="Proteomes" id="UP000280792">
    <property type="component" value="Unassembled WGS sequence"/>
</dbReference>
<dbReference type="GO" id="GO:0016020">
    <property type="term" value="C:membrane"/>
    <property type="evidence" value="ECO:0007669"/>
    <property type="project" value="TreeGrafter"/>
</dbReference>
<feature type="domain" description="AB hydrolase-1" evidence="3">
    <location>
        <begin position="30"/>
        <end position="146"/>
    </location>
</feature>
<evidence type="ECO:0000259" key="3">
    <source>
        <dbReference type="Pfam" id="PF00561"/>
    </source>
</evidence>
<evidence type="ECO:0000313" key="4">
    <source>
        <dbReference type="EMBL" id="RRJ84940.1"/>
    </source>
</evidence>
<dbReference type="InterPro" id="IPR029058">
    <property type="entry name" value="AB_hydrolase_fold"/>
</dbReference>
<dbReference type="InterPro" id="IPR000073">
    <property type="entry name" value="AB_hydrolase_1"/>
</dbReference>
<reference evidence="4 5" key="1">
    <citation type="submission" date="2018-08" db="EMBL/GenBank/DDBJ databases">
        <authorList>
            <person name="Khan S.A."/>
        </authorList>
    </citation>
    <scope>NUCLEOTIDE SEQUENCE [LARGE SCALE GENOMIC DNA]</scope>
    <source>
        <strain evidence="4 5">GTF-13</strain>
    </source>
</reference>
<dbReference type="Pfam" id="PF00561">
    <property type="entry name" value="Abhydrolase_1"/>
    <property type="match status" value="1"/>
</dbReference>
<dbReference type="EMBL" id="QWEZ01000001">
    <property type="protein sequence ID" value="RRJ84940.1"/>
    <property type="molecule type" value="Genomic_DNA"/>
</dbReference>
<protein>
    <submittedName>
        <fullName evidence="4">Alpha/beta hydrolase</fullName>
    </submittedName>
</protein>
<comment type="similarity">
    <text evidence="1">Belongs to the AB hydrolase superfamily.</text>
</comment>
<accession>A0A3P3VQP2</accession>
<sequence>MRMMPTVDEFEVEANGIRFAICAWGDEGKPPLFALHGWLDNAASFHFLAPLLEGYRVLAVDLAGHGRSGHRAEGVAYNIWDNVADLVAIANVLGLERFSLLGHSMGGIICTLLAGSFPDRIERLMLIDGIWPMVTASSDAPAQLAKAVRGMEEVGQKRKTLYPTIEEAIGARMNGLNPLSREAASVITIRGLEAVSGGYQWRSDLRLRLPSMMRLTWNHARAFVASITAPTCLILAEQGIYLKREEFVRSQELLQRFSIFQLAGGHHLHMEAEVTSVAERFNQFSAGA</sequence>
<dbReference type="PANTHER" id="PTHR43798:SF14">
    <property type="entry name" value="SERINE HYDROLASE-LIKE PROTEIN DDB_G0286239"/>
    <property type="match status" value="1"/>
</dbReference>
<name>A0A3P3VQP2_9GAMM</name>
<evidence type="ECO:0000256" key="2">
    <source>
        <dbReference type="ARBA" id="ARBA00022801"/>
    </source>
</evidence>
<gene>
    <name evidence="4" type="ORF">D0544_07615</name>
</gene>
<dbReference type="RefSeq" id="WP_125015370.1">
    <property type="nucleotide sequence ID" value="NZ_QWEZ01000001.1"/>
</dbReference>
<dbReference type="AlphaFoldDB" id="A0A3P3VQP2"/>
<dbReference type="PRINTS" id="PR00111">
    <property type="entry name" value="ABHYDROLASE"/>
</dbReference>
<proteinExistence type="inferred from homology"/>
<comment type="caution">
    <text evidence="4">The sequence shown here is derived from an EMBL/GenBank/DDBJ whole genome shotgun (WGS) entry which is preliminary data.</text>
</comment>
<dbReference type="PANTHER" id="PTHR43798">
    <property type="entry name" value="MONOACYLGLYCEROL LIPASE"/>
    <property type="match status" value="1"/>
</dbReference>